<evidence type="ECO:0000256" key="1">
    <source>
        <dbReference type="SAM" id="MobiDB-lite"/>
    </source>
</evidence>
<dbReference type="Gene3D" id="3.30.360.10">
    <property type="entry name" value="Dihydrodipicolinate Reductase, domain 2"/>
    <property type="match status" value="1"/>
</dbReference>
<accession>T1BH19</accession>
<feature type="non-terminal residue" evidence="2">
    <location>
        <position position="1"/>
    </location>
</feature>
<reference evidence="2" key="2">
    <citation type="journal article" date="2014" name="ISME J.">
        <title>Microbial stratification in low pH oxic and suboxic macroscopic growths along an acid mine drainage.</title>
        <authorList>
            <person name="Mendez-Garcia C."/>
            <person name="Mesa V."/>
            <person name="Sprenger R.R."/>
            <person name="Richter M."/>
            <person name="Diez M.S."/>
            <person name="Solano J."/>
            <person name="Bargiela R."/>
            <person name="Golyshina O.V."/>
            <person name="Manteca A."/>
            <person name="Ramos J.L."/>
            <person name="Gallego J.R."/>
            <person name="Llorente I."/>
            <person name="Martins Dos Santos V.A."/>
            <person name="Jensen O.N."/>
            <person name="Pelaez A.I."/>
            <person name="Sanchez J."/>
            <person name="Ferrer M."/>
        </authorList>
    </citation>
    <scope>NUCLEOTIDE SEQUENCE</scope>
</reference>
<sequence>PRFHLFAGWERAEGTPQVMEFARDRGIGHNDMMENVLWEEGVKLDGQDAYFFQGIHQESIVVPENIDAIRAIFDMAPDGAHSIALTDRALGLPMPRPAHVGGPGGPDEGGARIL</sequence>
<reference evidence="2" key="1">
    <citation type="submission" date="2013-08" db="EMBL/GenBank/DDBJ databases">
        <authorList>
            <person name="Mendez C."/>
            <person name="Richter M."/>
            <person name="Ferrer M."/>
            <person name="Sanchez J."/>
        </authorList>
    </citation>
    <scope>NUCLEOTIDE SEQUENCE</scope>
</reference>
<dbReference type="SUPFAM" id="SSF55347">
    <property type="entry name" value="Glyceraldehyde-3-phosphate dehydrogenase-like, C-terminal domain"/>
    <property type="match status" value="1"/>
</dbReference>
<feature type="region of interest" description="Disordered" evidence="1">
    <location>
        <begin position="94"/>
        <end position="114"/>
    </location>
</feature>
<comment type="caution">
    <text evidence="2">The sequence shown here is derived from an EMBL/GenBank/DDBJ whole genome shotgun (WGS) entry which is preliminary data.</text>
</comment>
<protein>
    <submittedName>
        <fullName evidence="2">3-phosphate dehydrogenase</fullName>
    </submittedName>
</protein>
<evidence type="ECO:0000313" key="2">
    <source>
        <dbReference type="EMBL" id="EQD68947.1"/>
    </source>
</evidence>
<dbReference type="EMBL" id="AUZZ01000167">
    <property type="protein sequence ID" value="EQD68947.1"/>
    <property type="molecule type" value="Genomic_DNA"/>
</dbReference>
<gene>
    <name evidence="2" type="ORF">B2A_00235</name>
</gene>
<organism evidence="2">
    <name type="scientific">mine drainage metagenome</name>
    <dbReference type="NCBI Taxonomy" id="410659"/>
    <lineage>
        <taxon>unclassified sequences</taxon>
        <taxon>metagenomes</taxon>
        <taxon>ecological metagenomes</taxon>
    </lineage>
</organism>
<name>T1BH19_9ZZZZ</name>
<dbReference type="Gene3D" id="3.40.50.720">
    <property type="entry name" value="NAD(P)-binding Rossmann-like Domain"/>
    <property type="match status" value="1"/>
</dbReference>
<proteinExistence type="predicted"/>
<dbReference type="AlphaFoldDB" id="T1BH19"/>